<protein>
    <submittedName>
        <fullName evidence="3">Competence protein</fullName>
    </submittedName>
</protein>
<dbReference type="GO" id="GO:0003677">
    <property type="term" value="F:DNA binding"/>
    <property type="evidence" value="ECO:0007669"/>
    <property type="project" value="InterPro"/>
</dbReference>
<keyword evidence="1" id="KW-0732">Signal</keyword>
<dbReference type="AlphaFoldDB" id="A0A6N9TEU7"/>
<dbReference type="PANTHER" id="PTHR21180:SF32">
    <property type="entry name" value="ENDONUCLEASE_EXONUCLEASE_PHOSPHATASE FAMILY DOMAIN-CONTAINING PROTEIN 1"/>
    <property type="match status" value="1"/>
</dbReference>
<dbReference type="NCBIfam" id="TIGR00426">
    <property type="entry name" value="competence protein ComEA helix-hairpin-helix repeat region"/>
    <property type="match status" value="1"/>
</dbReference>
<dbReference type="EMBL" id="JAAAWO010000002">
    <property type="protein sequence ID" value="NDW14595.1"/>
    <property type="molecule type" value="Genomic_DNA"/>
</dbReference>
<dbReference type="InterPro" id="IPR003583">
    <property type="entry name" value="Hlx-hairpin-Hlx_DNA-bd_motif"/>
</dbReference>
<accession>A0A6N9TEU7</accession>
<feature type="chain" id="PRO_5027042403" evidence="1">
    <location>
        <begin position="24"/>
        <end position="104"/>
    </location>
</feature>
<evidence type="ECO:0000259" key="2">
    <source>
        <dbReference type="SMART" id="SM00278"/>
    </source>
</evidence>
<dbReference type="Proteomes" id="UP000471381">
    <property type="component" value="Unassembled WGS sequence"/>
</dbReference>
<comment type="caution">
    <text evidence="3">The sequence shown here is derived from an EMBL/GenBank/DDBJ whole genome shotgun (WGS) entry which is preliminary data.</text>
</comment>
<evidence type="ECO:0000256" key="1">
    <source>
        <dbReference type="SAM" id="SignalP"/>
    </source>
</evidence>
<feature type="domain" description="Helix-hairpin-helix DNA-binding motif class 1" evidence="2">
    <location>
        <begin position="81"/>
        <end position="100"/>
    </location>
</feature>
<sequence>MKKILPGLMLLTALSLHIPVAYSQSMDTDEARHNTSQSVANKLDLNVASLAELQTLPGVGVSKAKAIIDYREQVGPFLEVAQLTEVKGIGNKMLSKIQSLVKVN</sequence>
<dbReference type="PANTHER" id="PTHR21180">
    <property type="entry name" value="ENDONUCLEASE/EXONUCLEASE/PHOSPHATASE FAMILY DOMAIN-CONTAINING PROTEIN 1"/>
    <property type="match status" value="1"/>
</dbReference>
<dbReference type="Pfam" id="PF12836">
    <property type="entry name" value="HHH_3"/>
    <property type="match status" value="1"/>
</dbReference>
<dbReference type="SMART" id="SM00278">
    <property type="entry name" value="HhH1"/>
    <property type="match status" value="2"/>
</dbReference>
<dbReference type="Gene3D" id="1.10.150.280">
    <property type="entry name" value="AF1531-like domain"/>
    <property type="match status" value="1"/>
</dbReference>
<keyword evidence="4" id="KW-1185">Reference proteome</keyword>
<reference evidence="3 4" key="1">
    <citation type="submission" date="2020-01" db="EMBL/GenBank/DDBJ databases">
        <title>Genomes of bacteria type strains.</title>
        <authorList>
            <person name="Chen J."/>
            <person name="Zhu S."/>
            <person name="Yang J."/>
        </authorList>
    </citation>
    <scope>NUCLEOTIDE SEQUENCE [LARGE SCALE GENOMIC DNA]</scope>
    <source>
        <strain evidence="3 4">LMG 24078</strain>
    </source>
</reference>
<dbReference type="GO" id="GO:0006281">
    <property type="term" value="P:DNA repair"/>
    <property type="evidence" value="ECO:0007669"/>
    <property type="project" value="InterPro"/>
</dbReference>
<name>A0A6N9TEU7_9ALTE</name>
<dbReference type="InterPro" id="IPR004509">
    <property type="entry name" value="Competence_ComEA_HhH"/>
</dbReference>
<proteinExistence type="predicted"/>
<dbReference type="GO" id="GO:0015628">
    <property type="term" value="P:protein secretion by the type II secretion system"/>
    <property type="evidence" value="ECO:0007669"/>
    <property type="project" value="TreeGrafter"/>
</dbReference>
<evidence type="ECO:0000313" key="3">
    <source>
        <dbReference type="EMBL" id="NDW14595.1"/>
    </source>
</evidence>
<dbReference type="GO" id="GO:0015627">
    <property type="term" value="C:type II protein secretion system complex"/>
    <property type="evidence" value="ECO:0007669"/>
    <property type="project" value="TreeGrafter"/>
</dbReference>
<dbReference type="InterPro" id="IPR051675">
    <property type="entry name" value="Endo/Exo/Phosphatase_dom_1"/>
</dbReference>
<feature type="signal peptide" evidence="1">
    <location>
        <begin position="1"/>
        <end position="23"/>
    </location>
</feature>
<feature type="domain" description="Helix-hairpin-helix DNA-binding motif class 1" evidence="2">
    <location>
        <begin position="51"/>
        <end position="70"/>
    </location>
</feature>
<dbReference type="SUPFAM" id="SSF47781">
    <property type="entry name" value="RuvA domain 2-like"/>
    <property type="match status" value="1"/>
</dbReference>
<gene>
    <name evidence="3" type="ORF">GTQ48_03490</name>
</gene>
<dbReference type="InterPro" id="IPR010994">
    <property type="entry name" value="RuvA_2-like"/>
</dbReference>
<evidence type="ECO:0000313" key="4">
    <source>
        <dbReference type="Proteomes" id="UP000471381"/>
    </source>
</evidence>
<organism evidence="3 4">
    <name type="scientific">Alteromonas genovensis</name>
    <dbReference type="NCBI Taxonomy" id="471225"/>
    <lineage>
        <taxon>Bacteria</taxon>
        <taxon>Pseudomonadati</taxon>
        <taxon>Pseudomonadota</taxon>
        <taxon>Gammaproteobacteria</taxon>
        <taxon>Alteromonadales</taxon>
        <taxon>Alteromonadaceae</taxon>
        <taxon>Alteromonas/Salinimonas group</taxon>
        <taxon>Alteromonas</taxon>
    </lineage>
</organism>
<dbReference type="RefSeq" id="WP_163105194.1">
    <property type="nucleotide sequence ID" value="NZ_JAAAWO010000002.1"/>
</dbReference>